<reference evidence="5 6" key="1">
    <citation type="submission" date="2020-08" db="EMBL/GenBank/DDBJ databases">
        <title>Exploring microbial biodiversity for novel pathways involved in the catabolism of aromatic compounds derived from lignin.</title>
        <authorList>
            <person name="Elkins J."/>
        </authorList>
    </citation>
    <scope>NUCLEOTIDE SEQUENCE [LARGE SCALE GENOMIC DNA]</scope>
    <source>
        <strain evidence="5 6">B1D3A</strain>
    </source>
</reference>
<evidence type="ECO:0000256" key="3">
    <source>
        <dbReference type="ARBA" id="ARBA00023163"/>
    </source>
</evidence>
<dbReference type="EMBL" id="JACHKA010000001">
    <property type="protein sequence ID" value="MBB5986562.1"/>
    <property type="molecule type" value="Genomic_DNA"/>
</dbReference>
<dbReference type="SUPFAM" id="SSF46785">
    <property type="entry name" value="Winged helix' DNA-binding domain"/>
    <property type="match status" value="1"/>
</dbReference>
<dbReference type="Gene3D" id="1.10.10.10">
    <property type="entry name" value="Winged helix-like DNA-binding domain superfamily/Winged helix DNA-binding domain"/>
    <property type="match status" value="1"/>
</dbReference>
<evidence type="ECO:0000313" key="6">
    <source>
        <dbReference type="Proteomes" id="UP001138540"/>
    </source>
</evidence>
<keyword evidence="2" id="KW-0238">DNA-binding</keyword>
<proteinExistence type="predicted"/>
<evidence type="ECO:0000259" key="4">
    <source>
        <dbReference type="PROSITE" id="PS50949"/>
    </source>
</evidence>
<dbReference type="PANTHER" id="PTHR43537">
    <property type="entry name" value="TRANSCRIPTIONAL REGULATOR, GNTR FAMILY"/>
    <property type="match status" value="1"/>
</dbReference>
<dbReference type="PANTHER" id="PTHR43537:SF24">
    <property type="entry name" value="GLUCONATE OPERON TRANSCRIPTIONAL REPRESSOR"/>
    <property type="match status" value="1"/>
</dbReference>
<keyword evidence="3" id="KW-0804">Transcription</keyword>
<protein>
    <recommendedName>
        <fullName evidence="4">HTH gntR-type domain-containing protein</fullName>
    </recommendedName>
</protein>
<evidence type="ECO:0000313" key="5">
    <source>
        <dbReference type="EMBL" id="MBB5986562.1"/>
    </source>
</evidence>
<evidence type="ECO:0000256" key="2">
    <source>
        <dbReference type="ARBA" id="ARBA00023125"/>
    </source>
</evidence>
<feature type="domain" description="HTH gntR-type" evidence="4">
    <location>
        <begin position="4"/>
        <end position="71"/>
    </location>
</feature>
<accession>A0ABR6NH00</accession>
<dbReference type="Pfam" id="PF00392">
    <property type="entry name" value="GntR"/>
    <property type="match status" value="1"/>
</dbReference>
<dbReference type="RefSeq" id="WP_184154206.1">
    <property type="nucleotide sequence ID" value="NZ_JACHKA010000001.1"/>
</dbReference>
<gene>
    <name evidence="5" type="ORF">HNP60_002536</name>
</gene>
<keyword evidence="1" id="KW-0805">Transcription regulation</keyword>
<dbReference type="SMART" id="SM00345">
    <property type="entry name" value="HTH_GNTR"/>
    <property type="match status" value="1"/>
</dbReference>
<evidence type="ECO:0000256" key="1">
    <source>
        <dbReference type="ARBA" id="ARBA00023015"/>
    </source>
</evidence>
<sequence length="202" mass="22138">MSPGVTFERIYRELKRQLRDGVLAPGAPVEPAVIGHELGASITPVRDALHRLTGEQLVETPQHNGFRVPRLTEMELRDLYAWNGLVIGVATSRAKVDIVRDIRPPEDGETIAGRTAAMFLRIAAATGSGENLRAVAQLNDRLAPFRRAEQQVLDGLAEELEGMTGLAAAIGRTRLNRALARYHQRRTTETPRILAATLNAHA</sequence>
<dbReference type="InterPro" id="IPR000524">
    <property type="entry name" value="Tscrpt_reg_HTH_GntR"/>
</dbReference>
<organism evidence="5 6">
    <name type="scientific">Sphingobium lignivorans</name>
    <dbReference type="NCBI Taxonomy" id="2735886"/>
    <lineage>
        <taxon>Bacteria</taxon>
        <taxon>Pseudomonadati</taxon>
        <taxon>Pseudomonadota</taxon>
        <taxon>Alphaproteobacteria</taxon>
        <taxon>Sphingomonadales</taxon>
        <taxon>Sphingomonadaceae</taxon>
        <taxon>Sphingobium</taxon>
    </lineage>
</organism>
<name>A0ABR6NH00_9SPHN</name>
<dbReference type="PROSITE" id="PS50949">
    <property type="entry name" value="HTH_GNTR"/>
    <property type="match status" value="1"/>
</dbReference>
<keyword evidence="6" id="KW-1185">Reference proteome</keyword>
<comment type="caution">
    <text evidence="5">The sequence shown here is derived from an EMBL/GenBank/DDBJ whole genome shotgun (WGS) entry which is preliminary data.</text>
</comment>
<dbReference type="InterPro" id="IPR036388">
    <property type="entry name" value="WH-like_DNA-bd_sf"/>
</dbReference>
<dbReference type="Proteomes" id="UP001138540">
    <property type="component" value="Unassembled WGS sequence"/>
</dbReference>
<dbReference type="InterPro" id="IPR036390">
    <property type="entry name" value="WH_DNA-bd_sf"/>
</dbReference>